<feature type="compositionally biased region" description="Basic and acidic residues" evidence="1">
    <location>
        <begin position="1"/>
        <end position="11"/>
    </location>
</feature>
<evidence type="ECO:0000256" key="1">
    <source>
        <dbReference type="SAM" id="MobiDB-lite"/>
    </source>
</evidence>
<dbReference type="OrthoDB" id="10476253at2759"/>
<dbReference type="EMBL" id="PUHP01001202">
    <property type="protein sequence ID" value="TQN66446.1"/>
    <property type="molecule type" value="Genomic_DNA"/>
</dbReference>
<feature type="region of interest" description="Disordered" evidence="1">
    <location>
        <begin position="1"/>
        <end position="155"/>
    </location>
</feature>
<protein>
    <submittedName>
        <fullName evidence="2">Uncharacterized protein</fullName>
    </submittedName>
</protein>
<sequence>MPHERAPREPEASSPLDPEEVRRRRRLGMFSNRLSVHRVDIRTAGNTEPSSSSTGSSPFVNDRTDLNPAQSTEHFPERRRSVALDSPRPLTSPAAGLDTRDPPALPARNPTARNPQTATPASEPSRQSSAHDCGDGLPCTVHPLGSTPVQRSRSLRRCTQRLSRVRGNSVLLDTAEENVADSNLDYVERPLPPLPRSSPRPSTEDDEENWRSTKEEQEVLEEIARQL</sequence>
<gene>
    <name evidence="2" type="ORF">CSHISOI_08971</name>
</gene>
<feature type="region of interest" description="Disordered" evidence="1">
    <location>
        <begin position="178"/>
        <end position="227"/>
    </location>
</feature>
<accession>A0A5Q4BI51</accession>
<dbReference type="Proteomes" id="UP000326340">
    <property type="component" value="Unassembled WGS sequence"/>
</dbReference>
<reference evidence="2 3" key="1">
    <citation type="journal article" date="2019" name="Sci. Rep.">
        <title>Colletotrichum shisoi sp. nov., an anthracnose pathogen of Perilla frutescens in Japan: molecular phylogenetic, morphological and genomic evidence.</title>
        <authorList>
            <person name="Gan P."/>
            <person name="Tsushima A."/>
            <person name="Hiroyama R."/>
            <person name="Narusaka M."/>
            <person name="Takano Y."/>
            <person name="Narusaka Y."/>
            <person name="Kawaradani M."/>
            <person name="Damm U."/>
            <person name="Shirasu K."/>
        </authorList>
    </citation>
    <scope>NUCLEOTIDE SEQUENCE [LARGE SCALE GENOMIC DNA]</scope>
    <source>
        <strain evidence="2 3">PG-2018a</strain>
    </source>
</reference>
<keyword evidence="3" id="KW-1185">Reference proteome</keyword>
<organism evidence="2 3">
    <name type="scientific">Colletotrichum shisoi</name>
    <dbReference type="NCBI Taxonomy" id="2078593"/>
    <lineage>
        <taxon>Eukaryota</taxon>
        <taxon>Fungi</taxon>
        <taxon>Dikarya</taxon>
        <taxon>Ascomycota</taxon>
        <taxon>Pezizomycotina</taxon>
        <taxon>Sordariomycetes</taxon>
        <taxon>Hypocreomycetidae</taxon>
        <taxon>Glomerellales</taxon>
        <taxon>Glomerellaceae</taxon>
        <taxon>Colletotrichum</taxon>
        <taxon>Colletotrichum destructivum species complex</taxon>
    </lineage>
</organism>
<dbReference type="AlphaFoldDB" id="A0A5Q4BI51"/>
<comment type="caution">
    <text evidence="2">The sequence shown here is derived from an EMBL/GenBank/DDBJ whole genome shotgun (WGS) entry which is preliminary data.</text>
</comment>
<feature type="compositionally biased region" description="Basic and acidic residues" evidence="1">
    <location>
        <begin position="209"/>
        <end position="227"/>
    </location>
</feature>
<proteinExistence type="predicted"/>
<feature type="compositionally biased region" description="Polar residues" evidence="1">
    <location>
        <begin position="111"/>
        <end position="130"/>
    </location>
</feature>
<name>A0A5Q4BI51_9PEZI</name>
<evidence type="ECO:0000313" key="2">
    <source>
        <dbReference type="EMBL" id="TQN66446.1"/>
    </source>
</evidence>
<evidence type="ECO:0000313" key="3">
    <source>
        <dbReference type="Proteomes" id="UP000326340"/>
    </source>
</evidence>